<feature type="region of interest" description="Disordered" evidence="1">
    <location>
        <begin position="397"/>
        <end position="432"/>
    </location>
</feature>
<name>A0AAN6PFV4_9PEZI</name>
<evidence type="ECO:0000256" key="1">
    <source>
        <dbReference type="SAM" id="MobiDB-lite"/>
    </source>
</evidence>
<dbReference type="AlphaFoldDB" id="A0AAN6PFV4"/>
<comment type="caution">
    <text evidence="2">The sequence shown here is derived from an EMBL/GenBank/DDBJ whole genome shotgun (WGS) entry which is preliminary data.</text>
</comment>
<feature type="compositionally biased region" description="Pro residues" evidence="1">
    <location>
        <begin position="326"/>
        <end position="335"/>
    </location>
</feature>
<reference evidence="3" key="1">
    <citation type="journal article" date="2023" name="Mol. Phylogenet. Evol.">
        <title>Genome-scale phylogeny and comparative genomics of the fungal order Sordariales.</title>
        <authorList>
            <person name="Hensen N."/>
            <person name="Bonometti L."/>
            <person name="Westerberg I."/>
            <person name="Brannstrom I.O."/>
            <person name="Guillou S."/>
            <person name="Cros-Aarteil S."/>
            <person name="Calhoun S."/>
            <person name="Haridas S."/>
            <person name="Kuo A."/>
            <person name="Mondo S."/>
            <person name="Pangilinan J."/>
            <person name="Riley R."/>
            <person name="LaButti K."/>
            <person name="Andreopoulos B."/>
            <person name="Lipzen A."/>
            <person name="Chen C."/>
            <person name="Yan M."/>
            <person name="Daum C."/>
            <person name="Ng V."/>
            <person name="Clum A."/>
            <person name="Steindorff A."/>
            <person name="Ohm R.A."/>
            <person name="Martin F."/>
            <person name="Silar P."/>
            <person name="Natvig D.O."/>
            <person name="Lalanne C."/>
            <person name="Gautier V."/>
            <person name="Ament-Velasquez S.L."/>
            <person name="Kruys A."/>
            <person name="Hutchinson M.I."/>
            <person name="Powell A.J."/>
            <person name="Barry K."/>
            <person name="Miller A.N."/>
            <person name="Grigoriev I.V."/>
            <person name="Debuchy R."/>
            <person name="Gladieux P."/>
            <person name="Hiltunen Thoren M."/>
            <person name="Johannesson H."/>
        </authorList>
    </citation>
    <scope>NUCLEOTIDE SEQUENCE [LARGE SCALE GENOMIC DNA]</scope>
    <source>
        <strain evidence="3">CBS 284.82</strain>
    </source>
</reference>
<accession>A0AAN6PFV4</accession>
<feature type="compositionally biased region" description="Acidic residues" evidence="1">
    <location>
        <begin position="1087"/>
        <end position="1109"/>
    </location>
</feature>
<feature type="region of interest" description="Disordered" evidence="1">
    <location>
        <begin position="1"/>
        <end position="24"/>
    </location>
</feature>
<gene>
    <name evidence="2" type="ORF">C8A01DRAFT_46748</name>
</gene>
<feature type="region of interest" description="Disordered" evidence="1">
    <location>
        <begin position="912"/>
        <end position="936"/>
    </location>
</feature>
<sequence>MDSESSGSSDGSPSPPAITAGHVGVYPYPLPESPVEEVPPIHQGRRIEVDGAFVQFLIDYAANDPECPLLFKEYLEDVVLKPGPVDLRRKVERHLRNPQIRDYGLGPIFLQEFEKYKMYDNVYPGPGRHATLGYAPIPEEFQPLEPLTPEQLSGSETVFQPPEVVDLSLDSDVDEELDETGNETVDRTGPDWEADSWYKGRLQPPLAARLDTVVKFLAEEDVDRCMDWETKLEKIVSYLEWLAHDDDMDQLEAASPRTQAMFNDAVTKAKAHVLFEKHHYDPTPLEITKPRKNPLRSTRLNWMINGQDWPLPSRNPAPDRSNLLPRPIPSRPPNPVNDMLVTRPVDRRLQEKLVEDEEEWWQRVADADLEDIPSDAEDDLERDNLAYIEDESFNTFSRDGQTGWIRTDPSTGETTLPDGAELSPGNPHSWATERGARRAGLQQMLRAFPTNRPPNTPRRRLVFPTPAAKLRKACESADGPQWTPPSLNASELPPAEQLETMPNTVSYRERLKNIKKMRELARLRVEDENASNPRWVTLPRNVANGGPFVWRMVDPATQASQDLLKKCRTAVKVLEAASRRVPRPLLEAVLGLVQRGVRGEFLDSSVPDGVALAGDEWEQVGHETLPRYLDPEEIEWLKFLAGECVNDKNWTGRFVPDTPRDKYRLFLLFATKVQKLLDDKNPQGLFSQHNANVEVEDLLKAINAGKDSSAVTKHEFQPYDACSWLDRMKQSGHVRFHLDPACYGIVGRPVAEYFPEHRVLWPAKDDSRERPSYYLGYISDWGSIIREGEEPDINPGSTIWNFFLSLAFRLGYTIAMLEQEQAASRTQQQPVPTRHLRNSINKWARASARLQTTDREPTAGELALLRTRLIDELHENKIMLAPGRKHHYLDRNGTRHTALVRDHNWDWASLAVRGGGGQPSPPSKDKTKPPGAKPRRHQFWSVNRWPIDTDHLSERAERAVKTDADLNPAMTYDPAAADPTDPRYMRPKLKPYRHEKVVYRPGPAVYPVGDTRLQRGVLRERMVEMVGRAIGLDGEEGTWGDTLARLNPFSRPSSRAEDREEDAKLPPVKVKAIPKSWDPVAAAERQDAEEVESDYGSEEEEMDDEDEVQSVDVAMTGMDEPWMTA</sequence>
<proteinExistence type="predicted"/>
<evidence type="ECO:0000313" key="3">
    <source>
        <dbReference type="Proteomes" id="UP001303115"/>
    </source>
</evidence>
<evidence type="ECO:0000313" key="2">
    <source>
        <dbReference type="EMBL" id="KAK4039852.1"/>
    </source>
</evidence>
<feature type="region of interest" description="Disordered" evidence="1">
    <location>
        <begin position="1049"/>
        <end position="1111"/>
    </location>
</feature>
<keyword evidence="3" id="KW-1185">Reference proteome</keyword>
<dbReference type="EMBL" id="MU854390">
    <property type="protein sequence ID" value="KAK4039852.1"/>
    <property type="molecule type" value="Genomic_DNA"/>
</dbReference>
<feature type="region of interest" description="Disordered" evidence="1">
    <location>
        <begin position="311"/>
        <end position="339"/>
    </location>
</feature>
<feature type="compositionally biased region" description="Basic and acidic residues" evidence="1">
    <location>
        <begin position="1054"/>
        <end position="1064"/>
    </location>
</feature>
<organism evidence="2 3">
    <name type="scientific">Parachaetomium inaequale</name>
    <dbReference type="NCBI Taxonomy" id="2588326"/>
    <lineage>
        <taxon>Eukaryota</taxon>
        <taxon>Fungi</taxon>
        <taxon>Dikarya</taxon>
        <taxon>Ascomycota</taxon>
        <taxon>Pezizomycotina</taxon>
        <taxon>Sordariomycetes</taxon>
        <taxon>Sordariomycetidae</taxon>
        <taxon>Sordariales</taxon>
        <taxon>Chaetomiaceae</taxon>
        <taxon>Parachaetomium</taxon>
    </lineage>
</organism>
<feature type="compositionally biased region" description="Low complexity" evidence="1">
    <location>
        <begin position="1"/>
        <end position="12"/>
    </location>
</feature>
<dbReference type="Proteomes" id="UP001303115">
    <property type="component" value="Unassembled WGS sequence"/>
</dbReference>
<protein>
    <submittedName>
        <fullName evidence="2">Uncharacterized protein</fullName>
    </submittedName>
</protein>